<sequence>MQSFTLRNFTLLGDSYLRNGVVGLTRELQVPSSSSGSLIYNNPISFLDQETKKMVSFSTRFAFSVYNINPSSYGDGLAFFLSPDNQTLGSPGGFLGLVNSSQLTKNKFVAVEFDTKQDLHFNDPDDNHVGLDIDSLISIKTANLMLAGVDLKSRNLISSWIDYKSDEKKLMVFLSYSSSKPKKPILIVDIDLSEYVKEFMYVGFAASTEGSTELHTIENWRFQTFGFSGVKPRSNRDPHNVSDNSVVVKPPIVQDSGHKHHRSLGLVFGIGGPVFFCVVLVAFGWISFKKWRGVNTEKYLKAELVTGPRQFSYKELRTATRGFHSSRIIGNGAFGTVYKAFFMDSNSIAAVKRSKHRHESKTEFGAELSIIACLRHKNLVQLQGWCIEKGELLLVYDFMPNGSLDKVLYQESEHGNPLKWPYRYNIAVGLASVLTYLHQECEQQVIHRDIKASNIMLDGSYNARLGDFGLARLMDHDKSPVSTLTAGTMGYLAPEYLQYGKATEKTDVFSYGVVILEVACGRRPIEGEGSGHEMVNLVDWVWRLYSEGRIIDAADKRLNEDFEEEEMIKLLLVGLSCANPDSAERPCMRRVFQILNNEAEPIFVPKLKPTLTFSTSIPLSIDDIFSDSEDERANVKLAGVDLNSRNLIDSWIGYKSEEKKLMVFLRYYSSKPKEPILFVDIDLSDYLKEYMDSGHKHHRSLVLGLGIPAFFCAVLVAFGWISCKERRGVDTEKNLKAELVTGPWQFSSYKEPRSATRGFHSSGITGNHLQSLFHGIELYCCIEKI</sequence>
<evidence type="ECO:0000256" key="3">
    <source>
        <dbReference type="ARBA" id="ARBA00010217"/>
    </source>
</evidence>
<dbReference type="SUPFAM" id="SSF56112">
    <property type="entry name" value="Protein kinase-like (PK-like)"/>
    <property type="match status" value="1"/>
</dbReference>
<dbReference type="SMART" id="SM00220">
    <property type="entry name" value="S_TKc"/>
    <property type="match status" value="1"/>
</dbReference>
<dbReference type="Proteomes" id="UP000224567">
    <property type="component" value="Unassembled WGS sequence"/>
</dbReference>
<keyword evidence="8 19" id="KW-0812">Transmembrane</keyword>
<dbReference type="OrthoDB" id="2019747at2759"/>
<evidence type="ECO:0000256" key="19">
    <source>
        <dbReference type="SAM" id="Phobius"/>
    </source>
</evidence>
<dbReference type="PANTHER" id="PTHR27007">
    <property type="match status" value="1"/>
</dbReference>
<evidence type="ECO:0000313" key="21">
    <source>
        <dbReference type="EMBL" id="PHT43980.1"/>
    </source>
</evidence>
<evidence type="ECO:0000256" key="13">
    <source>
        <dbReference type="ARBA" id="ARBA00022840"/>
    </source>
</evidence>
<dbReference type="InterPro" id="IPR050528">
    <property type="entry name" value="L-type_Lectin-RKs"/>
</dbReference>
<comment type="caution">
    <text evidence="21">The sequence shown here is derived from an EMBL/GenBank/DDBJ whole genome shotgun (WGS) entry which is preliminary data.</text>
</comment>
<name>A0A2G2WFS6_CAPBA</name>
<keyword evidence="17" id="KW-0325">Glycoprotein</keyword>
<evidence type="ECO:0000313" key="22">
    <source>
        <dbReference type="Proteomes" id="UP000224567"/>
    </source>
</evidence>
<evidence type="ECO:0000256" key="11">
    <source>
        <dbReference type="ARBA" id="ARBA00022741"/>
    </source>
</evidence>
<keyword evidence="10" id="KW-0430">Lectin</keyword>
<dbReference type="Gene3D" id="3.30.200.20">
    <property type="entry name" value="Phosphorylase Kinase, domain 1"/>
    <property type="match status" value="1"/>
</dbReference>
<keyword evidence="14 19" id="KW-1133">Transmembrane helix</keyword>
<evidence type="ECO:0000256" key="18">
    <source>
        <dbReference type="PROSITE-ProRule" id="PRU10141"/>
    </source>
</evidence>
<feature type="transmembrane region" description="Helical" evidence="19">
    <location>
        <begin position="264"/>
        <end position="288"/>
    </location>
</feature>
<reference evidence="21 22" key="1">
    <citation type="journal article" date="2017" name="Genome Biol.">
        <title>New reference genome sequences of hot pepper reveal the massive evolution of plant disease-resistance genes by retroduplication.</title>
        <authorList>
            <person name="Kim S."/>
            <person name="Park J."/>
            <person name="Yeom S.I."/>
            <person name="Kim Y.M."/>
            <person name="Seo E."/>
            <person name="Kim K.T."/>
            <person name="Kim M.S."/>
            <person name="Lee J.M."/>
            <person name="Cheong K."/>
            <person name="Shin H.S."/>
            <person name="Kim S.B."/>
            <person name="Han K."/>
            <person name="Lee J."/>
            <person name="Park M."/>
            <person name="Lee H.A."/>
            <person name="Lee H.Y."/>
            <person name="Lee Y."/>
            <person name="Oh S."/>
            <person name="Lee J.H."/>
            <person name="Choi E."/>
            <person name="Choi E."/>
            <person name="Lee S.E."/>
            <person name="Jeon J."/>
            <person name="Kim H."/>
            <person name="Choi G."/>
            <person name="Song H."/>
            <person name="Lee J."/>
            <person name="Lee S.C."/>
            <person name="Kwon J.K."/>
            <person name="Lee H.Y."/>
            <person name="Koo N."/>
            <person name="Hong Y."/>
            <person name="Kim R.W."/>
            <person name="Kang W.H."/>
            <person name="Huh J.H."/>
            <person name="Kang B.C."/>
            <person name="Yang T.J."/>
            <person name="Lee Y.H."/>
            <person name="Bennetzen J.L."/>
            <person name="Choi D."/>
        </authorList>
    </citation>
    <scope>NUCLEOTIDE SEQUENCE [LARGE SCALE GENOMIC DNA]</scope>
    <source>
        <strain evidence="22">cv. PBC81</strain>
    </source>
</reference>
<dbReference type="InterPro" id="IPR001220">
    <property type="entry name" value="Legume_lectin_dom"/>
</dbReference>
<dbReference type="GO" id="GO:0005886">
    <property type="term" value="C:plasma membrane"/>
    <property type="evidence" value="ECO:0007669"/>
    <property type="project" value="UniProtKB-SubCell"/>
</dbReference>
<dbReference type="AlphaFoldDB" id="A0A2G2WFS6"/>
<evidence type="ECO:0000256" key="5">
    <source>
        <dbReference type="ARBA" id="ARBA00022475"/>
    </source>
</evidence>
<comment type="similarity">
    <text evidence="2">In the N-terminal section; belongs to the leguminous lectin family.</text>
</comment>
<dbReference type="PROSITE" id="PS00307">
    <property type="entry name" value="LECTIN_LEGUME_BETA"/>
    <property type="match status" value="1"/>
</dbReference>
<keyword evidence="13 18" id="KW-0067">ATP-binding</keyword>
<dbReference type="SUPFAM" id="SSF49899">
    <property type="entry name" value="Concanavalin A-like lectins/glucanases"/>
    <property type="match status" value="2"/>
</dbReference>
<keyword evidence="6" id="KW-0723">Serine/threonine-protein kinase</keyword>
<dbReference type="Pfam" id="PF00139">
    <property type="entry name" value="Lectin_legB"/>
    <property type="match status" value="2"/>
</dbReference>
<dbReference type="Pfam" id="PF00069">
    <property type="entry name" value="Pkinase"/>
    <property type="match status" value="1"/>
</dbReference>
<dbReference type="InterPro" id="IPR008271">
    <property type="entry name" value="Ser/Thr_kinase_AS"/>
</dbReference>
<comment type="similarity">
    <text evidence="3">In the C-terminal section; belongs to the protein kinase superfamily. Ser/Thr protein kinase family.</text>
</comment>
<keyword evidence="9" id="KW-0732">Signal</keyword>
<evidence type="ECO:0000256" key="10">
    <source>
        <dbReference type="ARBA" id="ARBA00022734"/>
    </source>
</evidence>
<evidence type="ECO:0000256" key="17">
    <source>
        <dbReference type="ARBA" id="ARBA00023180"/>
    </source>
</evidence>
<feature type="transmembrane region" description="Helical" evidence="19">
    <location>
        <begin position="701"/>
        <end position="721"/>
    </location>
</feature>
<accession>A0A2G2WFS6</accession>
<keyword evidence="5" id="KW-1003">Cell membrane</keyword>
<dbReference type="GO" id="GO:0030246">
    <property type="term" value="F:carbohydrate binding"/>
    <property type="evidence" value="ECO:0007669"/>
    <property type="project" value="UniProtKB-KW"/>
</dbReference>
<dbReference type="EMBL" id="MLFT02000007">
    <property type="protein sequence ID" value="PHT43980.1"/>
    <property type="molecule type" value="Genomic_DNA"/>
</dbReference>
<dbReference type="GO" id="GO:0005524">
    <property type="term" value="F:ATP binding"/>
    <property type="evidence" value="ECO:0007669"/>
    <property type="project" value="UniProtKB-UniRule"/>
</dbReference>
<evidence type="ECO:0000256" key="15">
    <source>
        <dbReference type="ARBA" id="ARBA00023136"/>
    </source>
</evidence>
<evidence type="ECO:0000256" key="9">
    <source>
        <dbReference type="ARBA" id="ARBA00022729"/>
    </source>
</evidence>
<evidence type="ECO:0000256" key="16">
    <source>
        <dbReference type="ARBA" id="ARBA00023170"/>
    </source>
</evidence>
<keyword evidence="7" id="KW-0808">Transferase</keyword>
<keyword evidence="22" id="KW-1185">Reference proteome</keyword>
<keyword evidence="16 21" id="KW-0675">Receptor</keyword>
<feature type="binding site" evidence="18">
    <location>
        <position position="352"/>
    </location>
    <ligand>
        <name>ATP</name>
        <dbReference type="ChEBI" id="CHEBI:30616"/>
    </ligand>
</feature>
<reference evidence="22" key="2">
    <citation type="journal article" date="2017" name="J. Anim. Genet.">
        <title>Multiple reference genome sequences of hot pepper reveal the massive evolution of plant disease resistance genes by retroduplication.</title>
        <authorList>
            <person name="Kim S."/>
            <person name="Park J."/>
            <person name="Yeom S.-I."/>
            <person name="Kim Y.-M."/>
            <person name="Seo E."/>
            <person name="Kim K.-T."/>
            <person name="Kim M.-S."/>
            <person name="Lee J.M."/>
            <person name="Cheong K."/>
            <person name="Shin H.-S."/>
            <person name="Kim S.-B."/>
            <person name="Han K."/>
            <person name="Lee J."/>
            <person name="Park M."/>
            <person name="Lee H.-A."/>
            <person name="Lee H.-Y."/>
            <person name="Lee Y."/>
            <person name="Oh S."/>
            <person name="Lee J.H."/>
            <person name="Choi E."/>
            <person name="Choi E."/>
            <person name="Lee S.E."/>
            <person name="Jeon J."/>
            <person name="Kim H."/>
            <person name="Choi G."/>
            <person name="Song H."/>
            <person name="Lee J."/>
            <person name="Lee S.-C."/>
            <person name="Kwon J.-K."/>
            <person name="Lee H.-Y."/>
            <person name="Koo N."/>
            <person name="Hong Y."/>
            <person name="Kim R.W."/>
            <person name="Kang W.-H."/>
            <person name="Huh J.H."/>
            <person name="Kang B.-C."/>
            <person name="Yang T.-J."/>
            <person name="Lee Y.-H."/>
            <person name="Bennetzen J.L."/>
            <person name="Choi D."/>
        </authorList>
    </citation>
    <scope>NUCLEOTIDE SEQUENCE [LARGE SCALE GENOMIC DNA]</scope>
    <source>
        <strain evidence="22">cv. PBC81</strain>
    </source>
</reference>
<dbReference type="Gene3D" id="2.60.120.200">
    <property type="match status" value="2"/>
</dbReference>
<proteinExistence type="inferred from homology"/>
<organism evidence="21 22">
    <name type="scientific">Capsicum baccatum</name>
    <name type="common">Peruvian pepper</name>
    <dbReference type="NCBI Taxonomy" id="33114"/>
    <lineage>
        <taxon>Eukaryota</taxon>
        <taxon>Viridiplantae</taxon>
        <taxon>Streptophyta</taxon>
        <taxon>Embryophyta</taxon>
        <taxon>Tracheophyta</taxon>
        <taxon>Spermatophyta</taxon>
        <taxon>Magnoliopsida</taxon>
        <taxon>eudicotyledons</taxon>
        <taxon>Gunneridae</taxon>
        <taxon>Pentapetalae</taxon>
        <taxon>asterids</taxon>
        <taxon>lamiids</taxon>
        <taxon>Solanales</taxon>
        <taxon>Solanaceae</taxon>
        <taxon>Solanoideae</taxon>
        <taxon>Capsiceae</taxon>
        <taxon>Capsicum</taxon>
    </lineage>
</organism>
<dbReference type="STRING" id="33114.A0A2G2WFS6"/>
<keyword evidence="12 21" id="KW-0418">Kinase</keyword>
<dbReference type="InterPro" id="IPR011009">
    <property type="entry name" value="Kinase-like_dom_sf"/>
</dbReference>
<dbReference type="InterPro" id="IPR019825">
    <property type="entry name" value="Lectin_legB_Mn/Ca_BS"/>
</dbReference>
<dbReference type="PROSITE" id="PS00107">
    <property type="entry name" value="PROTEIN_KINASE_ATP"/>
    <property type="match status" value="1"/>
</dbReference>
<dbReference type="Gene3D" id="1.10.510.10">
    <property type="entry name" value="Transferase(Phosphotransferase) domain 1"/>
    <property type="match status" value="1"/>
</dbReference>
<dbReference type="FunFam" id="2.60.120.200:FF:000141">
    <property type="entry name" value="L-type lectin-domain containing receptor kinase VIII.1"/>
    <property type="match status" value="1"/>
</dbReference>
<dbReference type="FunFam" id="3.30.200.20:FF:000372">
    <property type="entry name" value="L-type lectin-domain containing receptor kinase VIII.1"/>
    <property type="match status" value="1"/>
</dbReference>
<dbReference type="GO" id="GO:0004674">
    <property type="term" value="F:protein serine/threonine kinase activity"/>
    <property type="evidence" value="ECO:0007669"/>
    <property type="project" value="UniProtKB-KW"/>
</dbReference>
<protein>
    <recommendedName>
        <fullName evidence="4">non-specific serine/threonine protein kinase</fullName>
        <ecNumber evidence="4">2.7.11.1</ecNumber>
    </recommendedName>
</protein>
<keyword evidence="11 18" id="KW-0547">Nucleotide-binding</keyword>
<evidence type="ECO:0000256" key="12">
    <source>
        <dbReference type="ARBA" id="ARBA00022777"/>
    </source>
</evidence>
<gene>
    <name evidence="21" type="ORF">CQW23_18005</name>
</gene>
<dbReference type="FunFam" id="1.10.510.10:FF:000342">
    <property type="entry name" value="L-type lectin-domain containing receptor kinase VIII.1"/>
    <property type="match status" value="1"/>
</dbReference>
<dbReference type="EC" id="2.7.11.1" evidence="4"/>
<keyword evidence="15 19" id="KW-0472">Membrane</keyword>
<dbReference type="CDD" id="cd14066">
    <property type="entry name" value="STKc_IRAK"/>
    <property type="match status" value="1"/>
</dbReference>
<evidence type="ECO:0000256" key="4">
    <source>
        <dbReference type="ARBA" id="ARBA00012513"/>
    </source>
</evidence>
<evidence type="ECO:0000256" key="8">
    <source>
        <dbReference type="ARBA" id="ARBA00022692"/>
    </source>
</evidence>
<evidence type="ECO:0000256" key="14">
    <source>
        <dbReference type="ARBA" id="ARBA00022989"/>
    </source>
</evidence>
<dbReference type="GO" id="GO:0002229">
    <property type="term" value="P:defense response to oomycetes"/>
    <property type="evidence" value="ECO:0007669"/>
    <property type="project" value="UniProtKB-ARBA"/>
</dbReference>
<dbReference type="PROSITE" id="PS00108">
    <property type="entry name" value="PROTEIN_KINASE_ST"/>
    <property type="match status" value="1"/>
</dbReference>
<evidence type="ECO:0000256" key="1">
    <source>
        <dbReference type="ARBA" id="ARBA00004251"/>
    </source>
</evidence>
<evidence type="ECO:0000256" key="6">
    <source>
        <dbReference type="ARBA" id="ARBA00022527"/>
    </source>
</evidence>
<dbReference type="PROSITE" id="PS50011">
    <property type="entry name" value="PROTEIN_KINASE_DOM"/>
    <property type="match status" value="1"/>
</dbReference>
<dbReference type="CDD" id="cd06899">
    <property type="entry name" value="lectin_legume_LecRK_Arcelin_ConA"/>
    <property type="match status" value="1"/>
</dbReference>
<comment type="subcellular location">
    <subcellularLocation>
        <location evidence="1">Cell membrane</location>
        <topology evidence="1">Single-pass type I membrane protein</topology>
    </subcellularLocation>
</comment>
<evidence type="ECO:0000256" key="2">
    <source>
        <dbReference type="ARBA" id="ARBA00008536"/>
    </source>
</evidence>
<evidence type="ECO:0000256" key="7">
    <source>
        <dbReference type="ARBA" id="ARBA00022679"/>
    </source>
</evidence>
<dbReference type="InterPro" id="IPR017441">
    <property type="entry name" value="Protein_kinase_ATP_BS"/>
</dbReference>
<dbReference type="InterPro" id="IPR000719">
    <property type="entry name" value="Prot_kinase_dom"/>
</dbReference>
<feature type="domain" description="Protein kinase" evidence="20">
    <location>
        <begin position="323"/>
        <end position="603"/>
    </location>
</feature>
<evidence type="ECO:0000259" key="20">
    <source>
        <dbReference type="PROSITE" id="PS50011"/>
    </source>
</evidence>
<dbReference type="InterPro" id="IPR013320">
    <property type="entry name" value="ConA-like_dom_sf"/>
</dbReference>